<evidence type="ECO:0000256" key="2">
    <source>
        <dbReference type="ARBA" id="ARBA00022786"/>
    </source>
</evidence>
<name>A0AAN8I651_9EURO</name>
<dbReference type="GO" id="GO:0061631">
    <property type="term" value="F:ubiquitin conjugating enzyme activity"/>
    <property type="evidence" value="ECO:0007669"/>
    <property type="project" value="TreeGrafter"/>
</dbReference>
<dbReference type="PROSITE" id="PS50127">
    <property type="entry name" value="UBC_2"/>
    <property type="match status" value="1"/>
</dbReference>
<evidence type="ECO:0000259" key="4">
    <source>
        <dbReference type="PROSITE" id="PS50127"/>
    </source>
</evidence>
<sequence length="1147" mass="128664">MPKFQLHDTVVLRRDKTFVGSIEKTSQLESEPLEECLIIAHTHVPTDLVEEFVLSGTPPNGFVFVQFASQEQGSSLIAEEDLILIDRMFDLGDVVKEEGSQMTGTVVDVSSSYVLDPVWQPQITNSSFAAKPSDEQSSPLAHTCDLTCSSLDSRLHHPNPARLIPSVPFEELKRAQDFIEGDYILEQDWLGVVDAVELLVVVRLENNSIVAVAEPAELFIPIPDYDRPLVSLPEFDEIPRPHYVSAMQGWGNTIPPEDLECGQFVVTNRTNLKNGRWLHGVFDPQVKPEGRILMVRCRRMGIQWLMCNAFTPEKHWNAKKPETHYPYENLLSFPSPPEIRRDRRVVLYDPSRHAVITEDRTRAALEAHHNQNTTKNTSSVNLSSNFSVGQQVKFRDPARAAVKYQGHTFDRLRHGRFDRIHHTETCDYDLNEFKIVQSQQRAKVRWQDGSVTEHQSTALTKLNLFEADLMPADIVVSREGMKQKLHDAGDGFDTTQQPLVDFNEMTYFEKPHDLLPAKVGIIQNVDPGEKVAQVRWFANPRIRLTNFGNALGGESRFGPIADGTEDVSLYEVMIFSGLMRKVRDIVVIPPSKPSAKAVSVLSSITPDDLREVDASVTTLSQLEDRHPAALLEWMQHNALTTADDLPKSTIEAEQYKPHHSVDWIGEVCQTRLDGLITVRVNVGDQGRDVLLEHDQILSFVDDHPWLIDYSEDPMDIDGESGSEESDFGDGSDEVLSETVEYEGGQRIDNDPGDDNWESEDETEKQEARPRNHSVVMADADTQTLPGRVVTSTSSIAPANTVLSNPAPSGQRHMQSLASHLPELEPPSFLSLDRDPPSDQFRASENPQTSSAFLKRIAKEHRILSDALPKHEIYVRTYDSRLDLLRCLIIGPLDTPYEYATFLIDLHLGPDFPRAPPTAHFHSWTSGLGRINPNLYEEGKICLSLLGTWPGKSETEGWTEKATILQLLVSLQGLVFVKEPFYNEAGFEGYEQTKEYNNESLLYSEKAYVMGRNFVKHALLSPVAGLEDVLAWTYLPKSKHEGQLASLLDDESGMLKRVIERSRSLVQKSEDIRAPSKQLGGEDDDNDRLLSGEGKSDDETKVFLRPLSKGAFVMLNRTLKVLEDIWSAECSALAATLRHGPTSNINGA</sequence>
<keyword evidence="1" id="KW-0808">Transferase</keyword>
<proteinExistence type="predicted"/>
<dbReference type="InterPro" id="IPR016135">
    <property type="entry name" value="UBQ-conjugating_enzyme/RWD"/>
</dbReference>
<accession>A0AAN8I651</accession>
<feature type="region of interest" description="Disordered" evidence="3">
    <location>
        <begin position="1069"/>
        <end position="1094"/>
    </location>
</feature>
<dbReference type="EMBL" id="JAKLMC020000009">
    <property type="protein sequence ID" value="KAK5954019.1"/>
    <property type="molecule type" value="Genomic_DNA"/>
</dbReference>
<feature type="region of interest" description="Disordered" evidence="3">
    <location>
        <begin position="710"/>
        <end position="785"/>
    </location>
</feature>
<dbReference type="CDD" id="cd23837">
    <property type="entry name" value="UBCc_UBE2O"/>
    <property type="match status" value="1"/>
</dbReference>
<keyword evidence="2" id="KW-0833">Ubl conjugation pathway</keyword>
<feature type="compositionally biased region" description="Acidic residues" evidence="3">
    <location>
        <begin position="710"/>
        <end position="735"/>
    </location>
</feature>
<dbReference type="SUPFAM" id="SSF54495">
    <property type="entry name" value="UBC-like"/>
    <property type="match status" value="1"/>
</dbReference>
<dbReference type="InterPro" id="IPR000608">
    <property type="entry name" value="UBC"/>
</dbReference>
<dbReference type="Pfam" id="PF00179">
    <property type="entry name" value="UQ_con"/>
    <property type="match status" value="1"/>
</dbReference>
<protein>
    <recommendedName>
        <fullName evidence="4">UBC core domain-containing protein</fullName>
    </recommendedName>
</protein>
<dbReference type="PANTHER" id="PTHR46116:SF15">
    <property type="entry name" value="(E3-INDEPENDENT) E2 UBIQUITIN-CONJUGATING ENZYME"/>
    <property type="match status" value="1"/>
</dbReference>
<feature type="compositionally biased region" description="Acidic residues" evidence="3">
    <location>
        <begin position="750"/>
        <end position="763"/>
    </location>
</feature>
<comment type="caution">
    <text evidence="5">The sequence shown here is derived from an EMBL/GenBank/DDBJ whole genome shotgun (WGS) entry which is preliminary data.</text>
</comment>
<organism evidence="5 6">
    <name type="scientific">Knufia fluminis</name>
    <dbReference type="NCBI Taxonomy" id="191047"/>
    <lineage>
        <taxon>Eukaryota</taxon>
        <taxon>Fungi</taxon>
        <taxon>Dikarya</taxon>
        <taxon>Ascomycota</taxon>
        <taxon>Pezizomycotina</taxon>
        <taxon>Eurotiomycetes</taxon>
        <taxon>Chaetothyriomycetidae</taxon>
        <taxon>Chaetothyriales</taxon>
        <taxon>Trichomeriaceae</taxon>
        <taxon>Knufia</taxon>
    </lineage>
</organism>
<dbReference type="PANTHER" id="PTHR46116">
    <property type="entry name" value="(E3-INDEPENDENT) E2 UBIQUITIN-CONJUGATING ENZYME"/>
    <property type="match status" value="1"/>
</dbReference>
<evidence type="ECO:0000313" key="6">
    <source>
        <dbReference type="Proteomes" id="UP001316803"/>
    </source>
</evidence>
<gene>
    <name evidence="5" type="ORF">OHC33_004590</name>
</gene>
<dbReference type="SMART" id="SM00212">
    <property type="entry name" value="UBCc"/>
    <property type="match status" value="1"/>
</dbReference>
<evidence type="ECO:0000256" key="3">
    <source>
        <dbReference type="SAM" id="MobiDB-lite"/>
    </source>
</evidence>
<keyword evidence="6" id="KW-1185">Reference proteome</keyword>
<dbReference type="Proteomes" id="UP001316803">
    <property type="component" value="Unassembled WGS sequence"/>
</dbReference>
<feature type="domain" description="UBC core" evidence="4">
    <location>
        <begin position="851"/>
        <end position="1013"/>
    </location>
</feature>
<reference evidence="5 6" key="1">
    <citation type="submission" date="2022-12" db="EMBL/GenBank/DDBJ databases">
        <title>Genomic features and morphological characterization of a novel Knufia sp. strain isolated from spacecraft assembly facility.</title>
        <authorList>
            <person name="Teixeira M."/>
            <person name="Chander A.M."/>
            <person name="Stajich J.E."/>
            <person name="Venkateswaran K."/>
        </authorList>
    </citation>
    <scope>NUCLEOTIDE SEQUENCE [LARGE SCALE GENOMIC DNA]</scope>
    <source>
        <strain evidence="5 6">FJI-L2-BK-P2</strain>
    </source>
</reference>
<evidence type="ECO:0000313" key="5">
    <source>
        <dbReference type="EMBL" id="KAK5954019.1"/>
    </source>
</evidence>
<evidence type="ECO:0000256" key="1">
    <source>
        <dbReference type="ARBA" id="ARBA00022679"/>
    </source>
</evidence>
<dbReference type="AlphaFoldDB" id="A0AAN8I651"/>
<feature type="region of interest" description="Disordered" evidence="3">
    <location>
        <begin position="824"/>
        <end position="847"/>
    </location>
</feature>
<dbReference type="Gene3D" id="3.10.110.10">
    <property type="entry name" value="Ubiquitin Conjugating Enzyme"/>
    <property type="match status" value="1"/>
</dbReference>